<dbReference type="HOGENOM" id="CLU_2830183_0_0_6"/>
<organism evidence="1 2">
    <name type="scientific">Vibrio vulnificus (strain YJ016)</name>
    <dbReference type="NCBI Taxonomy" id="196600"/>
    <lineage>
        <taxon>Bacteria</taxon>
        <taxon>Pseudomonadati</taxon>
        <taxon>Pseudomonadota</taxon>
        <taxon>Gammaproteobacteria</taxon>
        <taxon>Vibrionales</taxon>
        <taxon>Vibrionaceae</taxon>
        <taxon>Vibrio</taxon>
    </lineage>
</organism>
<dbReference type="AlphaFoldDB" id="Q7MCA5"/>
<proteinExistence type="predicted"/>
<dbReference type="KEGG" id="vvy:VVA1482"/>
<evidence type="ECO:0000313" key="2">
    <source>
        <dbReference type="Proteomes" id="UP000002675"/>
    </source>
</evidence>
<dbReference type="Proteomes" id="UP000002675">
    <property type="component" value="Chromosome II"/>
</dbReference>
<name>Q7MCA5_VIBVY</name>
<reference evidence="1 2" key="1">
    <citation type="journal article" date="2003" name="Genome Res.">
        <title>Comparative genome analysis of Vibrio vulnificus, a marine pathogen.</title>
        <authorList>
            <person name="Chen C.Y."/>
            <person name="Wu K.M."/>
            <person name="Chang Y.C."/>
            <person name="Chang C.H."/>
            <person name="Tsai H.C."/>
            <person name="Liao T.L."/>
            <person name="Liu Y.M."/>
            <person name="Chen H.J."/>
            <person name="Shen A.B."/>
            <person name="Li J.C."/>
            <person name="Su T.L."/>
            <person name="Shao C.P."/>
            <person name="Lee C.T."/>
            <person name="Hor L.I."/>
            <person name="Tsai S.F."/>
        </authorList>
    </citation>
    <scope>NUCLEOTIDE SEQUENCE [LARGE SCALE GENOMIC DNA]</scope>
    <source>
        <strain evidence="1 2">YJ016</strain>
    </source>
</reference>
<dbReference type="EMBL" id="BA000038">
    <property type="protein sequence ID" value="BAC97508.1"/>
    <property type="molecule type" value="Genomic_DNA"/>
</dbReference>
<protein>
    <submittedName>
        <fullName evidence="1">Uncharacterized protein</fullName>
    </submittedName>
</protein>
<sequence length="66" mass="7822">MNLTALKQRRPRLSRSPFSTVFSLRYRAQNQTYLANESRCIHATKQHDKFVISTTLSRQRRSIHFA</sequence>
<gene>
    <name evidence="1" type="ordered locus">VVA1482</name>
</gene>
<accession>Q7MCA5</accession>
<evidence type="ECO:0000313" key="1">
    <source>
        <dbReference type="EMBL" id="BAC97508.1"/>
    </source>
</evidence>